<accession>A0A0F3M5M9</accession>
<gene>
    <name evidence="1" type="ORF">OTSGILL_2618</name>
</gene>
<dbReference type="EMBL" id="LANO01000058">
    <property type="protein sequence ID" value="KJV50991.1"/>
    <property type="molecule type" value="Genomic_DNA"/>
</dbReference>
<comment type="caution">
    <text evidence="1">The sequence shown here is derived from an EMBL/GenBank/DDBJ whole genome shotgun (WGS) entry which is preliminary data.</text>
</comment>
<reference evidence="1 2" key="1">
    <citation type="submission" date="2015-02" db="EMBL/GenBank/DDBJ databases">
        <title>Genome Sequencing of Rickettsiales.</title>
        <authorList>
            <person name="Daugherty S.C."/>
            <person name="Su Q."/>
            <person name="Abolude K."/>
            <person name="Beier-Sexton M."/>
            <person name="Carlyon J.A."/>
            <person name="Carter R."/>
            <person name="Day N.P."/>
            <person name="Dumler S.J."/>
            <person name="Dyachenko V."/>
            <person name="Godinez A."/>
            <person name="Kurtti T.J."/>
            <person name="Lichay M."/>
            <person name="Mullins K.E."/>
            <person name="Ott S."/>
            <person name="Pappas-Brown V."/>
            <person name="Paris D.H."/>
            <person name="Patel P."/>
            <person name="Richards A.L."/>
            <person name="Sadzewicz L."/>
            <person name="Sears K."/>
            <person name="Seidman D."/>
            <person name="Sengamalay N."/>
            <person name="Stenos J."/>
            <person name="Tallon L.J."/>
            <person name="Vincent G."/>
            <person name="Fraser C.M."/>
            <person name="Munderloh U."/>
            <person name="Dunning-Hotopp J.C."/>
        </authorList>
    </citation>
    <scope>NUCLEOTIDE SEQUENCE [LARGE SCALE GENOMIC DNA]</scope>
    <source>
        <strain evidence="1 2">Gilliam</strain>
    </source>
</reference>
<organism evidence="1 2">
    <name type="scientific">Orientia tsutsugamushi str. Gilliam</name>
    <dbReference type="NCBI Taxonomy" id="1359184"/>
    <lineage>
        <taxon>Bacteria</taxon>
        <taxon>Pseudomonadati</taxon>
        <taxon>Pseudomonadota</taxon>
        <taxon>Alphaproteobacteria</taxon>
        <taxon>Rickettsiales</taxon>
        <taxon>Rickettsiaceae</taxon>
        <taxon>Rickettsieae</taxon>
        <taxon>Orientia</taxon>
    </lineage>
</organism>
<protein>
    <submittedName>
        <fullName evidence="1">Conjugative transfer TraC domain protein</fullName>
    </submittedName>
</protein>
<proteinExistence type="predicted"/>
<dbReference type="Proteomes" id="UP000033769">
    <property type="component" value="Unassembled WGS sequence"/>
</dbReference>
<name>A0A0F3M5M9_ORITS</name>
<evidence type="ECO:0000313" key="2">
    <source>
        <dbReference type="Proteomes" id="UP000033769"/>
    </source>
</evidence>
<dbReference type="PATRIC" id="fig|1359184.3.peg.2539"/>
<dbReference type="AlphaFoldDB" id="A0A0F3M5M9"/>
<evidence type="ECO:0000313" key="1">
    <source>
        <dbReference type="EMBL" id="KJV50991.1"/>
    </source>
</evidence>
<sequence>MKEAGRIARKYNGSICFSYSANSRITFVKKVSASEKAFENSSHKIILKQNSESFKAMRANPKLAGFVDEDGN</sequence>